<evidence type="ECO:0000313" key="2">
    <source>
        <dbReference type="EMBL" id="MPC98652.1"/>
    </source>
</evidence>
<feature type="region of interest" description="Disordered" evidence="1">
    <location>
        <begin position="1"/>
        <end position="58"/>
    </location>
</feature>
<name>A0A5B7JRF1_PORTR</name>
<comment type="caution">
    <text evidence="2">The sequence shown here is derived from an EMBL/GenBank/DDBJ whole genome shotgun (WGS) entry which is preliminary data.</text>
</comment>
<protein>
    <submittedName>
        <fullName evidence="2">Uncharacterized protein</fullName>
    </submittedName>
</protein>
<proteinExistence type="predicted"/>
<evidence type="ECO:0000256" key="1">
    <source>
        <dbReference type="SAM" id="MobiDB-lite"/>
    </source>
</evidence>
<evidence type="ECO:0000313" key="3">
    <source>
        <dbReference type="Proteomes" id="UP000324222"/>
    </source>
</evidence>
<feature type="compositionally biased region" description="Polar residues" evidence="1">
    <location>
        <begin position="46"/>
        <end position="58"/>
    </location>
</feature>
<reference evidence="2 3" key="1">
    <citation type="submission" date="2019-05" db="EMBL/GenBank/DDBJ databases">
        <title>Another draft genome of Portunus trituberculatus and its Hox gene families provides insights of decapod evolution.</title>
        <authorList>
            <person name="Jeong J.-H."/>
            <person name="Song I."/>
            <person name="Kim S."/>
            <person name="Choi T."/>
            <person name="Kim D."/>
            <person name="Ryu S."/>
            <person name="Kim W."/>
        </authorList>
    </citation>
    <scope>NUCLEOTIDE SEQUENCE [LARGE SCALE GENOMIC DNA]</scope>
    <source>
        <tissue evidence="2">Muscle</tissue>
    </source>
</reference>
<dbReference type="Proteomes" id="UP000324222">
    <property type="component" value="Unassembled WGS sequence"/>
</dbReference>
<sequence length="73" mass="8078">MAGCRRPQWRRERRSRCPASPPRACRPPMSRGGPAGSPLRGRRSPTARQPSGDSPQSEALSFDYFSFLVSCVT</sequence>
<feature type="compositionally biased region" description="Basic residues" evidence="1">
    <location>
        <begin position="7"/>
        <end position="16"/>
    </location>
</feature>
<keyword evidence="3" id="KW-1185">Reference proteome</keyword>
<dbReference type="EMBL" id="VSRR010115021">
    <property type="protein sequence ID" value="MPC98652.1"/>
    <property type="molecule type" value="Genomic_DNA"/>
</dbReference>
<dbReference type="AlphaFoldDB" id="A0A5B7JRF1"/>
<gene>
    <name evidence="2" type="ORF">E2C01_094030</name>
</gene>
<organism evidence="2 3">
    <name type="scientific">Portunus trituberculatus</name>
    <name type="common">Swimming crab</name>
    <name type="synonym">Neptunus trituberculatus</name>
    <dbReference type="NCBI Taxonomy" id="210409"/>
    <lineage>
        <taxon>Eukaryota</taxon>
        <taxon>Metazoa</taxon>
        <taxon>Ecdysozoa</taxon>
        <taxon>Arthropoda</taxon>
        <taxon>Crustacea</taxon>
        <taxon>Multicrustacea</taxon>
        <taxon>Malacostraca</taxon>
        <taxon>Eumalacostraca</taxon>
        <taxon>Eucarida</taxon>
        <taxon>Decapoda</taxon>
        <taxon>Pleocyemata</taxon>
        <taxon>Brachyura</taxon>
        <taxon>Eubrachyura</taxon>
        <taxon>Portunoidea</taxon>
        <taxon>Portunidae</taxon>
        <taxon>Portuninae</taxon>
        <taxon>Portunus</taxon>
    </lineage>
</organism>
<accession>A0A5B7JRF1</accession>